<evidence type="ECO:0000313" key="2">
    <source>
        <dbReference type="EMBL" id="KAK0551831.1"/>
    </source>
</evidence>
<feature type="non-terminal residue" evidence="2">
    <location>
        <position position="248"/>
    </location>
</feature>
<keyword evidence="3" id="KW-1185">Reference proteome</keyword>
<dbReference type="EMBL" id="JAPDMZ010000071">
    <property type="protein sequence ID" value="KAK0551831.1"/>
    <property type="molecule type" value="Genomic_DNA"/>
</dbReference>
<feature type="compositionally biased region" description="Basic and acidic residues" evidence="1">
    <location>
        <begin position="236"/>
        <end position="248"/>
    </location>
</feature>
<comment type="caution">
    <text evidence="2">The sequence shown here is derived from an EMBL/GenBank/DDBJ whole genome shotgun (WGS) entry which is preliminary data.</text>
</comment>
<accession>A0AAN6JU75</accession>
<feature type="compositionally biased region" description="Acidic residues" evidence="1">
    <location>
        <begin position="166"/>
        <end position="179"/>
    </location>
</feature>
<name>A0AAN6JU75_9BASI</name>
<feature type="compositionally biased region" description="Low complexity" evidence="1">
    <location>
        <begin position="50"/>
        <end position="71"/>
    </location>
</feature>
<reference evidence="2" key="1">
    <citation type="journal article" date="2023" name="PhytoFront">
        <title>Draft Genome Resources of Seven Strains of Tilletia horrida, Causal Agent of Kernel Smut of Rice.</title>
        <authorList>
            <person name="Khanal S."/>
            <person name="Antony Babu S."/>
            <person name="Zhou X.G."/>
        </authorList>
    </citation>
    <scope>NUCLEOTIDE SEQUENCE</scope>
    <source>
        <strain evidence="2">TX6</strain>
    </source>
</reference>
<dbReference type="AlphaFoldDB" id="A0AAN6JU75"/>
<protein>
    <submittedName>
        <fullName evidence="2">Uncharacterized protein</fullName>
    </submittedName>
</protein>
<organism evidence="2 3">
    <name type="scientific">Tilletia horrida</name>
    <dbReference type="NCBI Taxonomy" id="155126"/>
    <lineage>
        <taxon>Eukaryota</taxon>
        <taxon>Fungi</taxon>
        <taxon>Dikarya</taxon>
        <taxon>Basidiomycota</taxon>
        <taxon>Ustilaginomycotina</taxon>
        <taxon>Exobasidiomycetes</taxon>
        <taxon>Tilletiales</taxon>
        <taxon>Tilletiaceae</taxon>
        <taxon>Tilletia</taxon>
    </lineage>
</organism>
<feature type="region of interest" description="Disordered" evidence="1">
    <location>
        <begin position="1"/>
        <end position="248"/>
    </location>
</feature>
<feature type="compositionally biased region" description="Low complexity" evidence="1">
    <location>
        <begin position="30"/>
        <end position="41"/>
    </location>
</feature>
<evidence type="ECO:0000313" key="3">
    <source>
        <dbReference type="Proteomes" id="UP001176517"/>
    </source>
</evidence>
<feature type="compositionally biased region" description="Polar residues" evidence="1">
    <location>
        <begin position="120"/>
        <end position="135"/>
    </location>
</feature>
<feature type="compositionally biased region" description="Low complexity" evidence="1">
    <location>
        <begin position="91"/>
        <end position="100"/>
    </location>
</feature>
<sequence>MHKANKPNAPVSTLSSKLQGLKFMQRGNNAASAPASSASPSTDQNDSRAKISLASASSSSSANSSALKGNSFAPLVAPGSSSVQQQPGVRAQQPAAIAQQRTDGTEDGNEEHWVIASKSIPAQGTDAGSSETTAAAYQGLAWNDWLISQDQSRGASRKGKRKTPDDPEDDDEEEEDEDSREAAQLEQDRQSEGTFKNADDSAAAAAAAAAPPSGRRKFGAWAPRKKRKSEEDADRVEEIVSGKKIKEA</sequence>
<feature type="compositionally biased region" description="Basic residues" evidence="1">
    <location>
        <begin position="214"/>
        <end position="227"/>
    </location>
</feature>
<proteinExistence type="predicted"/>
<gene>
    <name evidence="2" type="ORF">OC846_003117</name>
</gene>
<dbReference type="Proteomes" id="UP001176517">
    <property type="component" value="Unassembled WGS sequence"/>
</dbReference>
<feature type="compositionally biased region" description="Low complexity" evidence="1">
    <location>
        <begin position="200"/>
        <end position="213"/>
    </location>
</feature>
<feature type="compositionally biased region" description="Basic and acidic residues" evidence="1">
    <location>
        <begin position="180"/>
        <end position="191"/>
    </location>
</feature>
<evidence type="ECO:0000256" key="1">
    <source>
        <dbReference type="SAM" id="MobiDB-lite"/>
    </source>
</evidence>